<evidence type="ECO:0000259" key="10">
    <source>
        <dbReference type="PROSITE" id="PS50850"/>
    </source>
</evidence>
<feature type="transmembrane region" description="Helical" evidence="9">
    <location>
        <begin position="180"/>
        <end position="204"/>
    </location>
</feature>
<feature type="transmembrane region" description="Helical" evidence="9">
    <location>
        <begin position="404"/>
        <end position="424"/>
    </location>
</feature>
<proteinExistence type="inferred from homology"/>
<dbReference type="InterPro" id="IPR036259">
    <property type="entry name" value="MFS_trans_sf"/>
</dbReference>
<feature type="region of interest" description="Disordered" evidence="8">
    <location>
        <begin position="1"/>
        <end position="59"/>
    </location>
</feature>
<dbReference type="InterPro" id="IPR020846">
    <property type="entry name" value="MFS_dom"/>
</dbReference>
<feature type="transmembrane region" description="Helical" evidence="9">
    <location>
        <begin position="254"/>
        <end position="271"/>
    </location>
</feature>
<dbReference type="GO" id="GO:0016020">
    <property type="term" value="C:membrane"/>
    <property type="evidence" value="ECO:0007669"/>
    <property type="project" value="UniProtKB-SubCell"/>
</dbReference>
<keyword evidence="4 9" id="KW-0812">Transmembrane</keyword>
<evidence type="ECO:0000256" key="8">
    <source>
        <dbReference type="SAM" id="MobiDB-lite"/>
    </source>
</evidence>
<dbReference type="AlphaFoldDB" id="A0A4U0XGL1"/>
<keyword evidence="6 9" id="KW-0472">Membrane</keyword>
<dbReference type="InterPro" id="IPR050360">
    <property type="entry name" value="MFS_Sugar_Transporters"/>
</dbReference>
<dbReference type="InterPro" id="IPR005829">
    <property type="entry name" value="Sugar_transporter_CS"/>
</dbReference>
<keyword evidence="12" id="KW-1185">Reference proteome</keyword>
<feature type="transmembrane region" description="Helical" evidence="9">
    <location>
        <begin position="82"/>
        <end position="109"/>
    </location>
</feature>
<dbReference type="InterPro" id="IPR005828">
    <property type="entry name" value="MFS_sugar_transport-like"/>
</dbReference>
<dbReference type="Gene3D" id="1.20.1250.20">
    <property type="entry name" value="MFS general substrate transporter like domains"/>
    <property type="match status" value="1"/>
</dbReference>
<dbReference type="EMBL" id="NAJQ01000224">
    <property type="protein sequence ID" value="TKA74493.1"/>
    <property type="molecule type" value="Genomic_DNA"/>
</dbReference>
<evidence type="ECO:0000313" key="11">
    <source>
        <dbReference type="EMBL" id="TKA74493.1"/>
    </source>
</evidence>
<feature type="transmembrane region" description="Helical" evidence="9">
    <location>
        <begin position="216"/>
        <end position="234"/>
    </location>
</feature>
<gene>
    <name evidence="11" type="ORF">B0A55_06457</name>
</gene>
<evidence type="ECO:0000256" key="7">
    <source>
        <dbReference type="RuleBase" id="RU003346"/>
    </source>
</evidence>
<evidence type="ECO:0000256" key="4">
    <source>
        <dbReference type="ARBA" id="ARBA00022692"/>
    </source>
</evidence>
<feature type="transmembrane region" description="Helical" evidence="9">
    <location>
        <begin position="129"/>
        <end position="149"/>
    </location>
</feature>
<feature type="transmembrane region" description="Helical" evidence="9">
    <location>
        <begin position="338"/>
        <end position="358"/>
    </location>
</feature>
<dbReference type="PANTHER" id="PTHR48022">
    <property type="entry name" value="PLASTIDIC GLUCOSE TRANSPORTER 4"/>
    <property type="match status" value="1"/>
</dbReference>
<evidence type="ECO:0000313" key="12">
    <source>
        <dbReference type="Proteomes" id="UP000309340"/>
    </source>
</evidence>
<dbReference type="PROSITE" id="PS00217">
    <property type="entry name" value="SUGAR_TRANSPORT_2"/>
    <property type="match status" value="1"/>
</dbReference>
<keyword evidence="3 7" id="KW-0813">Transport</keyword>
<dbReference type="OrthoDB" id="6612291at2759"/>
<dbReference type="SUPFAM" id="SSF103473">
    <property type="entry name" value="MFS general substrate transporter"/>
    <property type="match status" value="1"/>
</dbReference>
<feature type="transmembrane region" description="Helical" evidence="9">
    <location>
        <begin position="506"/>
        <end position="526"/>
    </location>
</feature>
<reference evidence="11 12" key="1">
    <citation type="submission" date="2017-03" db="EMBL/GenBank/DDBJ databases">
        <title>Genomes of endolithic fungi from Antarctica.</title>
        <authorList>
            <person name="Coleine C."/>
            <person name="Masonjones S."/>
            <person name="Stajich J.E."/>
        </authorList>
    </citation>
    <scope>NUCLEOTIDE SEQUENCE [LARGE SCALE GENOMIC DNA]</scope>
    <source>
        <strain evidence="11 12">CCFEE 5184</strain>
    </source>
</reference>
<feature type="compositionally biased region" description="Acidic residues" evidence="8">
    <location>
        <begin position="41"/>
        <end position="52"/>
    </location>
</feature>
<comment type="caution">
    <text evidence="11">The sequence shown here is derived from an EMBL/GenBank/DDBJ whole genome shotgun (WGS) entry which is preliminary data.</text>
</comment>
<feature type="transmembrane region" description="Helical" evidence="9">
    <location>
        <begin position="156"/>
        <end position="174"/>
    </location>
</feature>
<feature type="transmembrane region" description="Helical" evidence="9">
    <location>
        <begin position="378"/>
        <end position="397"/>
    </location>
</feature>
<dbReference type="InterPro" id="IPR003663">
    <property type="entry name" value="Sugar/inositol_transpt"/>
</dbReference>
<evidence type="ECO:0000256" key="5">
    <source>
        <dbReference type="ARBA" id="ARBA00022989"/>
    </source>
</evidence>
<sequence>MASARSADRYFDTSSAAASSSKQPLLHRHHPHNDSDTDHTDTDDDDDDEDDTLTPPGDNELHNMAGFFASTTGMTRLGMLRAYWLGIVVCIGGFLFGYDSGIIGGVLTMTSFENDFRYGAKEKTTVSSLAVSLQQLGAFVACFAIWPVTHRFGRKWAIAACAFIFCVGAAIETGNTHSRAAFYVGRVIAGLGLGGSSVVVPMFSSEMTPRQIRGQIGSFYQLMYTLGIFTSYWIDWGVAKDYTKNDSRMWQIPVGLQLLWAGLLGLGMFTLKESARWLTAVGRHDEAWESLKWIRADDGPLVQAEMEEIRAGVEMEAHAREGFRITEMIQGDNLRRTLTASAVFTAQQATGATAFAYYGPQYFKLLVGNKGNSDLLLTAIFGAIKVAACSLFVLFVADTVGRRKILTCGALFMAACQISTAAVLKSHPAPANAQVTSSGIATIALIYLFVIAYNFSWGPLPWPYVSELFPTRIREPGIAVGVASQWLFNFVFSLTTPYMITNMGWGTFLLWGVFDICIAAFAWFVLTETQGKSLEEITNVSSTPSGKAFIEDDFEHEGRSGKTPDMQIK</sequence>
<name>A0A4U0XGL1_9PEZI</name>
<dbReference type="PRINTS" id="PR00171">
    <property type="entry name" value="SUGRTRNSPORT"/>
</dbReference>
<dbReference type="Pfam" id="PF00083">
    <property type="entry name" value="Sugar_tr"/>
    <property type="match status" value="1"/>
</dbReference>
<dbReference type="FunFam" id="1.20.1250.20:FF:000090">
    <property type="entry name" value="MFS sugar transporter, putative"/>
    <property type="match status" value="1"/>
</dbReference>
<evidence type="ECO:0000256" key="2">
    <source>
        <dbReference type="ARBA" id="ARBA00010992"/>
    </source>
</evidence>
<protein>
    <recommendedName>
        <fullName evidence="10">Major facilitator superfamily (MFS) profile domain-containing protein</fullName>
    </recommendedName>
</protein>
<feature type="transmembrane region" description="Helical" evidence="9">
    <location>
        <begin position="436"/>
        <end position="457"/>
    </location>
</feature>
<evidence type="ECO:0000256" key="6">
    <source>
        <dbReference type="ARBA" id="ARBA00023136"/>
    </source>
</evidence>
<comment type="subcellular location">
    <subcellularLocation>
        <location evidence="1">Membrane</location>
        <topology evidence="1">Multi-pass membrane protein</topology>
    </subcellularLocation>
</comment>
<evidence type="ECO:0000256" key="9">
    <source>
        <dbReference type="SAM" id="Phobius"/>
    </source>
</evidence>
<organism evidence="11 12">
    <name type="scientific">Friedmanniomyces simplex</name>
    <dbReference type="NCBI Taxonomy" id="329884"/>
    <lineage>
        <taxon>Eukaryota</taxon>
        <taxon>Fungi</taxon>
        <taxon>Dikarya</taxon>
        <taxon>Ascomycota</taxon>
        <taxon>Pezizomycotina</taxon>
        <taxon>Dothideomycetes</taxon>
        <taxon>Dothideomycetidae</taxon>
        <taxon>Mycosphaerellales</taxon>
        <taxon>Teratosphaeriaceae</taxon>
        <taxon>Friedmanniomyces</taxon>
    </lineage>
</organism>
<feature type="transmembrane region" description="Helical" evidence="9">
    <location>
        <begin position="478"/>
        <end position="500"/>
    </location>
</feature>
<evidence type="ECO:0000256" key="3">
    <source>
        <dbReference type="ARBA" id="ARBA00022448"/>
    </source>
</evidence>
<dbReference type="GO" id="GO:0005351">
    <property type="term" value="F:carbohydrate:proton symporter activity"/>
    <property type="evidence" value="ECO:0007669"/>
    <property type="project" value="TreeGrafter"/>
</dbReference>
<dbReference type="PANTHER" id="PTHR48022:SF25">
    <property type="entry name" value="QUINATE TRANSPORTER, PUTATIVE (AFU_ORTHOLOGUE AFUA_5G12950)-RELATED"/>
    <property type="match status" value="1"/>
</dbReference>
<dbReference type="PROSITE" id="PS50850">
    <property type="entry name" value="MFS"/>
    <property type="match status" value="1"/>
</dbReference>
<dbReference type="Proteomes" id="UP000309340">
    <property type="component" value="Unassembled WGS sequence"/>
</dbReference>
<accession>A0A4U0XGL1</accession>
<feature type="domain" description="Major facilitator superfamily (MFS) profile" evidence="10">
    <location>
        <begin position="85"/>
        <end position="530"/>
    </location>
</feature>
<feature type="compositionally biased region" description="Polar residues" evidence="8">
    <location>
        <begin position="12"/>
        <end position="23"/>
    </location>
</feature>
<keyword evidence="5 9" id="KW-1133">Transmembrane helix</keyword>
<comment type="similarity">
    <text evidence="2 7">Belongs to the major facilitator superfamily. Sugar transporter (TC 2.A.1.1) family.</text>
</comment>
<dbReference type="NCBIfam" id="TIGR00879">
    <property type="entry name" value="SP"/>
    <property type="match status" value="1"/>
</dbReference>
<feature type="compositionally biased region" description="Basic and acidic residues" evidence="8">
    <location>
        <begin position="1"/>
        <end position="11"/>
    </location>
</feature>
<evidence type="ECO:0000256" key="1">
    <source>
        <dbReference type="ARBA" id="ARBA00004141"/>
    </source>
</evidence>